<proteinExistence type="predicted"/>
<name>A0A1H9HQU2_9BACT</name>
<sequence>MKRRDFLRNSTLASTAMFTPNFLRSSAMANASRLASRSGKILIVLQLSGGNDGLNTVIPFGDDLYYQNRPVLGIPRKEVLGLNDHQGLHPALLPLRKLYDRGEMTIINSVGYPNPDRSHFRSMDIWQTGSPATESWSTGWIGRHLDTAAAGKPAYHALEVDDGLSLAMKGATRTGFAMSRPDRLRQAVRNQRLHGLTADHTAGNPSLGYLYKTLTETTEAAGYLFEQSKVKKATADYPKGAFGRDLKQIAELITADTATNIYYASLGGFDTHVQQQNRQQRLLAQYAQSVAALVEDLKANNLFNDVLIMTFSEFGRRLKQNASGGTDHGTANNVFLMGGKLKTAGIFNNAPNLSTLDRGDIIHEIDFRRCYATLIDDWLEGDSMAVLGQKFASLGVV</sequence>
<dbReference type="InParanoid" id="A0A1H9HQU2"/>
<dbReference type="OrthoDB" id="9779968at2"/>
<dbReference type="Proteomes" id="UP000199021">
    <property type="component" value="Unassembled WGS sequence"/>
</dbReference>
<dbReference type="InterPro" id="IPR010869">
    <property type="entry name" value="DUF1501"/>
</dbReference>
<protein>
    <submittedName>
        <fullName evidence="1">Uncharacterized conserved protein, DUF1501 family</fullName>
    </submittedName>
</protein>
<evidence type="ECO:0000313" key="2">
    <source>
        <dbReference type="Proteomes" id="UP000199021"/>
    </source>
</evidence>
<dbReference type="PANTHER" id="PTHR43737:SF1">
    <property type="entry name" value="DUF1501 DOMAIN-CONTAINING PROTEIN"/>
    <property type="match status" value="1"/>
</dbReference>
<dbReference type="STRING" id="478744.SAMN05444359_11356"/>
<accession>A0A1H9HQU2</accession>
<gene>
    <name evidence="1" type="ORF">SAMN05444359_11356</name>
</gene>
<reference evidence="2" key="1">
    <citation type="submission" date="2016-10" db="EMBL/GenBank/DDBJ databases">
        <authorList>
            <person name="Varghese N."/>
            <person name="Submissions S."/>
        </authorList>
    </citation>
    <scope>NUCLEOTIDE SEQUENCE [LARGE SCALE GENOMIC DNA]</scope>
    <source>
        <strain evidence="2">DSM 24740</strain>
    </source>
</reference>
<dbReference type="AlphaFoldDB" id="A0A1H9HQU2"/>
<dbReference type="EMBL" id="FOFB01000013">
    <property type="protein sequence ID" value="SEQ64646.1"/>
    <property type="molecule type" value="Genomic_DNA"/>
</dbReference>
<dbReference type="Pfam" id="PF07394">
    <property type="entry name" value="DUF1501"/>
    <property type="match status" value="1"/>
</dbReference>
<dbReference type="PANTHER" id="PTHR43737">
    <property type="entry name" value="BLL7424 PROTEIN"/>
    <property type="match status" value="1"/>
</dbReference>
<dbReference type="RefSeq" id="WP_090169065.1">
    <property type="nucleotide sequence ID" value="NZ_FOFB01000013.1"/>
</dbReference>
<keyword evidence="2" id="KW-1185">Reference proteome</keyword>
<organism evidence="1 2">
    <name type="scientific">Neolewinella agarilytica</name>
    <dbReference type="NCBI Taxonomy" id="478744"/>
    <lineage>
        <taxon>Bacteria</taxon>
        <taxon>Pseudomonadati</taxon>
        <taxon>Bacteroidota</taxon>
        <taxon>Saprospiria</taxon>
        <taxon>Saprospirales</taxon>
        <taxon>Lewinellaceae</taxon>
        <taxon>Neolewinella</taxon>
    </lineage>
</organism>
<evidence type="ECO:0000313" key="1">
    <source>
        <dbReference type="EMBL" id="SEQ64646.1"/>
    </source>
</evidence>